<protein>
    <recommendedName>
        <fullName evidence="4 10">3-deoxy-D-manno-octulosonic acid transferase</fullName>
        <shortName evidence="10">Kdo transferase</shortName>
        <ecNumber evidence="3 10">2.4.99.12</ecNumber>
    </recommendedName>
    <alternativeName>
        <fullName evidence="6 10">Lipid IV(A) 3-deoxy-D-manno-octulosonic acid transferase</fullName>
    </alternativeName>
</protein>
<comment type="similarity">
    <text evidence="10">Belongs to the glycosyltransferase group 1 family.</text>
</comment>
<evidence type="ECO:0000313" key="13">
    <source>
        <dbReference type="Proteomes" id="UP000245390"/>
    </source>
</evidence>
<dbReference type="KEGG" id="salo:EF888_03675"/>
<evidence type="ECO:0000256" key="9">
    <source>
        <dbReference type="PIRSR" id="PIRSR639901-2"/>
    </source>
</evidence>
<reference evidence="12 13" key="1">
    <citation type="submission" date="2018-05" db="EMBL/GenBank/DDBJ databases">
        <title>Genomic Encyclopedia of Type Strains, Phase IV (KMG-IV): sequencing the most valuable type-strain genomes for metagenomic binning, comparative biology and taxonomic classification.</title>
        <authorList>
            <person name="Goeker M."/>
        </authorList>
    </citation>
    <scope>NUCLEOTIDE SEQUENCE [LARGE SCALE GENOMIC DNA]</scope>
    <source>
        <strain evidence="12 13">DSM 103371</strain>
    </source>
</reference>
<evidence type="ECO:0000256" key="6">
    <source>
        <dbReference type="ARBA" id="ARBA00031445"/>
    </source>
</evidence>
<evidence type="ECO:0000256" key="4">
    <source>
        <dbReference type="ARBA" id="ARBA00019077"/>
    </source>
</evidence>
<keyword evidence="10" id="KW-1003">Cell membrane</keyword>
<comment type="subcellular location">
    <subcellularLocation>
        <location evidence="10">Cell membrane</location>
    </subcellularLocation>
</comment>
<dbReference type="PANTHER" id="PTHR42755:SF1">
    <property type="entry name" value="3-DEOXY-D-MANNO-OCTULOSONIC ACID TRANSFERASE, MITOCHONDRIAL-RELATED"/>
    <property type="match status" value="1"/>
</dbReference>
<evidence type="ECO:0000256" key="10">
    <source>
        <dbReference type="RuleBase" id="RU365103"/>
    </source>
</evidence>
<dbReference type="SUPFAM" id="SSF53756">
    <property type="entry name" value="UDP-Glycosyltransferase/glycogen phosphorylase"/>
    <property type="match status" value="1"/>
</dbReference>
<evidence type="ECO:0000256" key="7">
    <source>
        <dbReference type="ARBA" id="ARBA00049183"/>
    </source>
</evidence>
<dbReference type="UniPathway" id="UPA00958"/>
<evidence type="ECO:0000256" key="5">
    <source>
        <dbReference type="ARBA" id="ARBA00022679"/>
    </source>
</evidence>
<dbReference type="InterPro" id="IPR038107">
    <property type="entry name" value="Glycos_transf_N_sf"/>
</dbReference>
<name>A0A316GEH9_9RHOB</name>
<comment type="function">
    <text evidence="1 10">Involved in lipopolysaccharide (LPS) biosynthesis. Catalyzes the transfer of 3-deoxy-D-manno-octulosonate (Kdo) residue(s) from CMP-Kdo to lipid IV(A), the tetraacyldisaccharide-1,4'-bisphosphate precursor of lipid A.</text>
</comment>
<evidence type="ECO:0000256" key="2">
    <source>
        <dbReference type="ARBA" id="ARBA00004713"/>
    </source>
</evidence>
<dbReference type="GO" id="GO:0009245">
    <property type="term" value="P:lipid A biosynthetic process"/>
    <property type="evidence" value="ECO:0007669"/>
    <property type="project" value="TreeGrafter"/>
</dbReference>
<dbReference type="Proteomes" id="UP000245390">
    <property type="component" value="Unassembled WGS sequence"/>
</dbReference>
<dbReference type="OrthoDB" id="9789797at2"/>
<dbReference type="EMBL" id="QGGV01000001">
    <property type="protein sequence ID" value="PWK58635.1"/>
    <property type="molecule type" value="Genomic_DNA"/>
</dbReference>
<feature type="domain" description="3-deoxy-D-manno-octulosonic-acid transferase N-terminal" evidence="11">
    <location>
        <begin position="35"/>
        <end position="213"/>
    </location>
</feature>
<dbReference type="InterPro" id="IPR007507">
    <property type="entry name" value="Glycos_transf_N"/>
</dbReference>
<dbReference type="Gene3D" id="3.40.50.11720">
    <property type="entry name" value="3-Deoxy-D-manno-octulosonic-acid transferase, N-terminal domain"/>
    <property type="match status" value="1"/>
</dbReference>
<evidence type="ECO:0000256" key="8">
    <source>
        <dbReference type="PIRSR" id="PIRSR639901-1"/>
    </source>
</evidence>
<evidence type="ECO:0000259" key="11">
    <source>
        <dbReference type="Pfam" id="PF04413"/>
    </source>
</evidence>
<accession>A0A316GEH9</accession>
<comment type="pathway">
    <text evidence="2 10">Bacterial outer membrane biogenesis; LPS core biosynthesis.</text>
</comment>
<dbReference type="GO" id="GO:0005886">
    <property type="term" value="C:plasma membrane"/>
    <property type="evidence" value="ECO:0007669"/>
    <property type="project" value="UniProtKB-SubCell"/>
</dbReference>
<sequence>MSPLLSLYLGFSRVSGPLWRWSRRRRVARGKEVAERLPEKFGTYATPRPEGTVLWFHALSVGESLALVPLIERALDDLPDAHVVLTTSTATSATALAAARLPERAIHVLSPVDTVAATRAFLDHWRPDVAAFAELDFWPRLMVETKARGIPMILVNSRMPDGSFARRKRIAGPMRDVLRLFDRLLVQDEASVGRFAALGADPDRIEVAGALKAAARPLPADEGELAQLASAFGDRPRWLGAATHGTEHAAMIEAHGTVTKDEPRALLVLAPRHLRDADEAETLARTRFNVARRSRGEAIGAETQVYLADTIGEMGLWYRLCPVSFVGHSLLPDLEGKNPYEAAALGSAILHGPHMSYFAESYEALTAEGAAACVTDEDDLAKAVLRLQDEATRAGMSEGARRVIAARGAVLDRTWAAIRLLLS</sequence>
<comment type="caution">
    <text evidence="12">The sequence shown here is derived from an EMBL/GenBank/DDBJ whole genome shotgun (WGS) entry which is preliminary data.</text>
</comment>
<dbReference type="AlphaFoldDB" id="A0A316GEH9"/>
<dbReference type="EC" id="2.4.99.12" evidence="3 10"/>
<feature type="site" description="Transition state stabilizer" evidence="9">
    <location>
        <position position="134"/>
    </location>
</feature>
<keyword evidence="13" id="KW-1185">Reference proteome</keyword>
<evidence type="ECO:0000256" key="3">
    <source>
        <dbReference type="ARBA" id="ARBA00012621"/>
    </source>
</evidence>
<organism evidence="12 13">
    <name type="scientific">Silicimonas algicola</name>
    <dbReference type="NCBI Taxonomy" id="1826607"/>
    <lineage>
        <taxon>Bacteria</taxon>
        <taxon>Pseudomonadati</taxon>
        <taxon>Pseudomonadota</taxon>
        <taxon>Alphaproteobacteria</taxon>
        <taxon>Rhodobacterales</taxon>
        <taxon>Paracoccaceae</taxon>
    </lineage>
</organism>
<keyword evidence="10" id="KW-0472">Membrane</keyword>
<comment type="catalytic activity">
    <reaction evidence="7 10">
        <text>lipid IVA (E. coli) + CMP-3-deoxy-beta-D-manno-octulosonate = alpha-Kdo-(2-&gt;6)-lipid IVA (E. coli) + CMP + H(+)</text>
        <dbReference type="Rhea" id="RHEA:28066"/>
        <dbReference type="ChEBI" id="CHEBI:15378"/>
        <dbReference type="ChEBI" id="CHEBI:58603"/>
        <dbReference type="ChEBI" id="CHEBI:60364"/>
        <dbReference type="ChEBI" id="CHEBI:60377"/>
        <dbReference type="ChEBI" id="CHEBI:85987"/>
        <dbReference type="EC" id="2.4.99.12"/>
    </reaction>
</comment>
<dbReference type="PANTHER" id="PTHR42755">
    <property type="entry name" value="3-DEOXY-MANNO-OCTULOSONATE CYTIDYLYLTRANSFERASE"/>
    <property type="match status" value="1"/>
</dbReference>
<evidence type="ECO:0000256" key="1">
    <source>
        <dbReference type="ARBA" id="ARBA00003394"/>
    </source>
</evidence>
<dbReference type="Gene3D" id="3.40.50.2000">
    <property type="entry name" value="Glycogen Phosphorylase B"/>
    <property type="match status" value="1"/>
</dbReference>
<keyword evidence="10" id="KW-0448">Lipopolysaccharide biosynthesis</keyword>
<dbReference type="GO" id="GO:0009244">
    <property type="term" value="P:lipopolysaccharide core region biosynthetic process"/>
    <property type="evidence" value="ECO:0007669"/>
    <property type="project" value="UniProtKB-UniRule"/>
</dbReference>
<keyword evidence="5 10" id="KW-0808">Transferase</keyword>
<feature type="active site" description="Proton acceptor" evidence="8">
    <location>
        <position position="63"/>
    </location>
</feature>
<dbReference type="InterPro" id="IPR039901">
    <property type="entry name" value="Kdotransferase"/>
</dbReference>
<dbReference type="GO" id="GO:0043842">
    <property type="term" value="F:Kdo transferase activity"/>
    <property type="evidence" value="ECO:0007669"/>
    <property type="project" value="UniProtKB-EC"/>
</dbReference>
<gene>
    <name evidence="12" type="ORF">C8D95_101449</name>
</gene>
<dbReference type="RefSeq" id="WP_109757503.1">
    <property type="nucleotide sequence ID" value="NZ_CP034588.1"/>
</dbReference>
<feature type="site" description="Transition state stabilizer" evidence="9">
    <location>
        <position position="212"/>
    </location>
</feature>
<dbReference type="Pfam" id="PF04413">
    <property type="entry name" value="Glycos_transf_N"/>
    <property type="match status" value="1"/>
</dbReference>
<evidence type="ECO:0000313" key="12">
    <source>
        <dbReference type="EMBL" id="PWK58635.1"/>
    </source>
</evidence>
<proteinExistence type="inferred from homology"/>